<name>A0A382HD50_9ZZZZ</name>
<dbReference type="InterPro" id="IPR047110">
    <property type="entry name" value="GABD/Sad-like"/>
</dbReference>
<dbReference type="InterPro" id="IPR015590">
    <property type="entry name" value="Aldehyde_DH_dom"/>
</dbReference>
<dbReference type="PANTHER" id="PTHR43217">
    <property type="entry name" value="SUCCINATE SEMIALDEHYDE DEHYDROGENASE [NAD(P)+] SAD"/>
    <property type="match status" value="1"/>
</dbReference>
<evidence type="ECO:0000259" key="1">
    <source>
        <dbReference type="Pfam" id="PF00171"/>
    </source>
</evidence>
<dbReference type="EMBL" id="UINC01060391">
    <property type="protein sequence ID" value="SVB84847.1"/>
    <property type="molecule type" value="Genomic_DNA"/>
</dbReference>
<dbReference type="GO" id="GO:0004777">
    <property type="term" value="F:succinate-semialdehyde dehydrogenase (NAD+) activity"/>
    <property type="evidence" value="ECO:0007669"/>
    <property type="project" value="TreeGrafter"/>
</dbReference>
<dbReference type="InterPro" id="IPR016161">
    <property type="entry name" value="Ald_DH/histidinol_DH"/>
</dbReference>
<evidence type="ECO:0000313" key="2">
    <source>
        <dbReference type="EMBL" id="SVB84847.1"/>
    </source>
</evidence>
<reference evidence="2" key="1">
    <citation type="submission" date="2018-05" db="EMBL/GenBank/DDBJ databases">
        <authorList>
            <person name="Lanie J.A."/>
            <person name="Ng W.-L."/>
            <person name="Kazmierczak K.M."/>
            <person name="Andrzejewski T.M."/>
            <person name="Davidsen T.M."/>
            <person name="Wayne K.J."/>
            <person name="Tettelin H."/>
            <person name="Glass J.I."/>
            <person name="Rusch D."/>
            <person name="Podicherti R."/>
            <person name="Tsui H.-C.T."/>
            <person name="Winkler M.E."/>
        </authorList>
    </citation>
    <scope>NUCLEOTIDE SEQUENCE</scope>
</reference>
<dbReference type="InterPro" id="IPR016162">
    <property type="entry name" value="Ald_DH_N"/>
</dbReference>
<organism evidence="2">
    <name type="scientific">marine metagenome</name>
    <dbReference type="NCBI Taxonomy" id="408172"/>
    <lineage>
        <taxon>unclassified sequences</taxon>
        <taxon>metagenomes</taxon>
        <taxon>ecological metagenomes</taxon>
    </lineage>
</organism>
<dbReference type="AlphaFoldDB" id="A0A382HD50"/>
<protein>
    <recommendedName>
        <fullName evidence="1">Aldehyde dehydrogenase domain-containing protein</fullName>
    </recommendedName>
</protein>
<dbReference type="SUPFAM" id="SSF53720">
    <property type="entry name" value="ALDH-like"/>
    <property type="match status" value="1"/>
</dbReference>
<sequence>MVSQLELINPANGEKFRELPYHNWDEAKSLLVKAGNTQEQWKYTEISERIHLVKAAMDYFRDNKHSIAKDITQQMGKPISQSMNEVMGMIHRAEVCCDLAEDALKGLTLPEANGLRRFIKREPLGVVLDIAAWNYPLLIAVNVVVPAVLAGNTVAIKHSSLTPLCGKAFEDA</sequence>
<dbReference type="Gene3D" id="3.40.605.10">
    <property type="entry name" value="Aldehyde Dehydrogenase, Chain A, domain 1"/>
    <property type="match status" value="1"/>
</dbReference>
<feature type="domain" description="Aldehyde dehydrogenase" evidence="1">
    <location>
        <begin position="4"/>
        <end position="168"/>
    </location>
</feature>
<dbReference type="PANTHER" id="PTHR43217:SF1">
    <property type="entry name" value="SUCCINATE SEMIALDEHYDE DEHYDROGENASE [NAD(P)+] SAD"/>
    <property type="match status" value="1"/>
</dbReference>
<feature type="non-terminal residue" evidence="2">
    <location>
        <position position="172"/>
    </location>
</feature>
<dbReference type="Pfam" id="PF00171">
    <property type="entry name" value="Aldedh"/>
    <property type="match status" value="1"/>
</dbReference>
<gene>
    <name evidence="2" type="ORF">METZ01_LOCUS237701</name>
</gene>
<proteinExistence type="predicted"/>
<accession>A0A382HD50</accession>